<evidence type="ECO:0000256" key="1">
    <source>
        <dbReference type="SAM" id="MobiDB-lite"/>
    </source>
</evidence>
<dbReference type="PANTHER" id="PTHR21439">
    <property type="entry name" value="OXIDORED-NITRO DOMAIN-CONTAINING PROTEIN"/>
    <property type="match status" value="1"/>
</dbReference>
<dbReference type="RefSeq" id="XP_022251126.1">
    <property type="nucleotide sequence ID" value="XM_022395418.1"/>
</dbReference>
<name>A0ABM1T5H0_LIMPO</name>
<keyword evidence="2" id="KW-1185">Reference proteome</keyword>
<sequence length="380" mass="42446">MSVKALPIMFINLGGEMMYVLFQRLRAQNIPSDKAVKVINDIVGTMFDLKFVEELFKSQELYSKKALRSVFEKLAHASIMRLNTASMDKLYDLMTMVFKYQVCLCSCSTDLLMITLNHLDGIRAFVSESSAVFSQIDNVYFLLLKTYKKMESGEFQFLRYTLLNFFQDLQIRVSAFLKDGTQTSGGRFVLPTYGPVSRGAEVPGTIREYGPNGNLLSEIGFLCDCDYTPALAPGSLELGENHGTSLGTSIYINHGSEQTSVLPPTRSSSSSQSHEQKEPEPTNQDVEKELSLLACLIGQAKPKDALPAQQFTLNFFGSVEENTENFQGIEQDGQLVVNIDISKRDKRDELNQILADLTMNNTDTDGNQPDDLLDLMDHVS</sequence>
<protein>
    <submittedName>
        <fullName evidence="3">Protein OSCP1-like isoform X1</fullName>
    </submittedName>
</protein>
<dbReference type="Proteomes" id="UP000694941">
    <property type="component" value="Unplaced"/>
</dbReference>
<feature type="compositionally biased region" description="Basic and acidic residues" evidence="1">
    <location>
        <begin position="274"/>
        <end position="286"/>
    </location>
</feature>
<gene>
    <name evidence="3" type="primary">LOC106467276</name>
</gene>
<dbReference type="PANTHER" id="PTHR21439:SF0">
    <property type="entry name" value="PROTEIN OSCP1"/>
    <property type="match status" value="1"/>
</dbReference>
<proteinExistence type="predicted"/>
<dbReference type="GeneID" id="106467276"/>
<accession>A0ABM1T5H0</accession>
<evidence type="ECO:0000313" key="3">
    <source>
        <dbReference type="RefSeq" id="XP_022251126.1"/>
    </source>
</evidence>
<feature type="region of interest" description="Disordered" evidence="1">
    <location>
        <begin position="258"/>
        <end position="286"/>
    </location>
</feature>
<evidence type="ECO:0000313" key="2">
    <source>
        <dbReference type="Proteomes" id="UP000694941"/>
    </source>
</evidence>
<organism evidence="2 3">
    <name type="scientific">Limulus polyphemus</name>
    <name type="common">Atlantic horseshoe crab</name>
    <dbReference type="NCBI Taxonomy" id="6850"/>
    <lineage>
        <taxon>Eukaryota</taxon>
        <taxon>Metazoa</taxon>
        <taxon>Ecdysozoa</taxon>
        <taxon>Arthropoda</taxon>
        <taxon>Chelicerata</taxon>
        <taxon>Merostomata</taxon>
        <taxon>Xiphosura</taxon>
        <taxon>Limulidae</taxon>
        <taxon>Limulus</taxon>
    </lineage>
</organism>
<dbReference type="InterPro" id="IPR019332">
    <property type="entry name" value="OSCP1"/>
</dbReference>
<reference evidence="3" key="1">
    <citation type="submission" date="2025-08" db="UniProtKB">
        <authorList>
            <consortium name="RefSeq"/>
        </authorList>
    </citation>
    <scope>IDENTIFICATION</scope>
    <source>
        <tissue evidence="3">Muscle</tissue>
    </source>
</reference>
<dbReference type="Pfam" id="PF10188">
    <property type="entry name" value="Oscp1"/>
    <property type="match status" value="1"/>
</dbReference>